<accession>A0A182NKV1</accession>
<evidence type="ECO:0000313" key="6">
    <source>
        <dbReference type="EnsemblMetazoa" id="ADIR008281-PA"/>
    </source>
</evidence>
<dbReference type="InterPro" id="IPR004127">
    <property type="entry name" value="Prefoldin_subunit_alpha"/>
</dbReference>
<dbReference type="GO" id="GO:0005737">
    <property type="term" value="C:cytoplasm"/>
    <property type="evidence" value="ECO:0007669"/>
    <property type="project" value="UniProtKB-ARBA"/>
</dbReference>
<dbReference type="Pfam" id="PF02996">
    <property type="entry name" value="Prefoldin"/>
    <property type="match status" value="1"/>
</dbReference>
<evidence type="ECO:0000256" key="3">
    <source>
        <dbReference type="ARBA" id="ARBA00023186"/>
    </source>
</evidence>
<dbReference type="FunFam" id="1.10.287.370:FF:000004">
    <property type="entry name" value="Probable prefoldin subunit 5"/>
    <property type="match status" value="1"/>
</dbReference>
<comment type="similarity">
    <text evidence="1">Belongs to the prefoldin subunit alpha family.</text>
</comment>
<dbReference type="FunFam" id="1.10.472.80:FF:000038">
    <property type="entry name" value="TBC1 domain family member 5"/>
    <property type="match status" value="1"/>
</dbReference>
<dbReference type="PANTHER" id="PTHR22957:SF337">
    <property type="entry name" value="TBC1 DOMAIN FAMILY MEMBER 5"/>
    <property type="match status" value="1"/>
</dbReference>
<dbReference type="SMART" id="SM00164">
    <property type="entry name" value="TBC"/>
    <property type="match status" value="1"/>
</dbReference>
<dbReference type="EnsemblMetazoa" id="ADIR008281-RA">
    <property type="protein sequence ID" value="ADIR008281-PA"/>
    <property type="gene ID" value="ADIR008281"/>
</dbReference>
<keyword evidence="7" id="KW-1185">Reference proteome</keyword>
<dbReference type="AlphaFoldDB" id="A0A182NKV1"/>
<dbReference type="CDD" id="cd23157">
    <property type="entry name" value="Prefoldin_5"/>
    <property type="match status" value="1"/>
</dbReference>
<dbReference type="GO" id="GO:0016272">
    <property type="term" value="C:prefoldin complex"/>
    <property type="evidence" value="ECO:0007669"/>
    <property type="project" value="InterPro"/>
</dbReference>
<reference evidence="6" key="2">
    <citation type="submission" date="2020-05" db="UniProtKB">
        <authorList>
            <consortium name="EnsemblMetazoa"/>
        </authorList>
    </citation>
    <scope>IDENTIFICATION</scope>
    <source>
        <strain evidence="6">WRAIR2</strain>
    </source>
</reference>
<dbReference type="PANTHER" id="PTHR22957">
    <property type="entry name" value="TBC1 DOMAIN FAMILY MEMBER GTPASE-ACTIVATING PROTEIN"/>
    <property type="match status" value="1"/>
</dbReference>
<dbReference type="GO" id="GO:0051082">
    <property type="term" value="F:unfolded protein binding"/>
    <property type="evidence" value="ECO:0007669"/>
    <property type="project" value="InterPro"/>
</dbReference>
<proteinExistence type="inferred from homology"/>
<dbReference type="FunFam" id="1.10.8.270:FF:000011">
    <property type="entry name" value="TBC1 domain family member 5"/>
    <property type="match status" value="1"/>
</dbReference>
<feature type="domain" description="Rab-GAP TBC" evidence="5">
    <location>
        <begin position="53"/>
        <end position="333"/>
    </location>
</feature>
<organism evidence="6 7">
    <name type="scientific">Anopheles dirus</name>
    <dbReference type="NCBI Taxonomy" id="7168"/>
    <lineage>
        <taxon>Eukaryota</taxon>
        <taxon>Metazoa</taxon>
        <taxon>Ecdysozoa</taxon>
        <taxon>Arthropoda</taxon>
        <taxon>Hexapoda</taxon>
        <taxon>Insecta</taxon>
        <taxon>Pterygota</taxon>
        <taxon>Neoptera</taxon>
        <taxon>Endopterygota</taxon>
        <taxon>Diptera</taxon>
        <taxon>Nematocera</taxon>
        <taxon>Culicoidea</taxon>
        <taxon>Culicidae</taxon>
        <taxon>Anophelinae</taxon>
        <taxon>Anopheles</taxon>
    </lineage>
</organism>
<evidence type="ECO:0000256" key="2">
    <source>
        <dbReference type="ARBA" id="ARBA00022468"/>
    </source>
</evidence>
<dbReference type="Gene3D" id="1.10.8.270">
    <property type="entry name" value="putative rabgap domain of human tbc1 domain family member 14 like domains"/>
    <property type="match status" value="1"/>
</dbReference>
<dbReference type="NCBIfam" id="TIGR00293">
    <property type="entry name" value="prefoldin subunit alpha"/>
    <property type="match status" value="1"/>
</dbReference>
<feature type="compositionally biased region" description="Polar residues" evidence="4">
    <location>
        <begin position="462"/>
        <end position="471"/>
    </location>
</feature>
<dbReference type="SUPFAM" id="SSF47923">
    <property type="entry name" value="Ypt/Rab-GAP domain of gyp1p"/>
    <property type="match status" value="2"/>
</dbReference>
<evidence type="ECO:0000256" key="1">
    <source>
        <dbReference type="ARBA" id="ARBA00010048"/>
    </source>
</evidence>
<keyword evidence="3" id="KW-0143">Chaperone</keyword>
<dbReference type="Proteomes" id="UP000075884">
    <property type="component" value="Unassembled WGS sequence"/>
</dbReference>
<dbReference type="Gene3D" id="1.10.472.80">
    <property type="entry name" value="Ypt/Rab-GAP domain of gyp1p, domain 3"/>
    <property type="match status" value="1"/>
</dbReference>
<dbReference type="Gene3D" id="1.10.287.370">
    <property type="match status" value="1"/>
</dbReference>
<evidence type="ECO:0000313" key="7">
    <source>
        <dbReference type="Proteomes" id="UP000075884"/>
    </source>
</evidence>
<dbReference type="PROSITE" id="PS50086">
    <property type="entry name" value="TBC_RABGAP"/>
    <property type="match status" value="1"/>
</dbReference>
<name>A0A182NKV1_9DIPT</name>
<dbReference type="VEuPathDB" id="VectorBase:ADIR008281"/>
<reference evidence="7" key="1">
    <citation type="submission" date="2013-03" db="EMBL/GenBank/DDBJ databases">
        <title>The Genome Sequence of Anopheles dirus WRAIR2.</title>
        <authorList>
            <consortium name="The Broad Institute Genomics Platform"/>
            <person name="Neafsey D.E."/>
            <person name="Walton C."/>
            <person name="Walker B."/>
            <person name="Young S.K."/>
            <person name="Zeng Q."/>
            <person name="Gargeya S."/>
            <person name="Fitzgerald M."/>
            <person name="Haas B."/>
            <person name="Abouelleil A."/>
            <person name="Allen A.W."/>
            <person name="Alvarado L."/>
            <person name="Arachchi H.M."/>
            <person name="Berlin A.M."/>
            <person name="Chapman S.B."/>
            <person name="Gainer-Dewar J."/>
            <person name="Goldberg J."/>
            <person name="Griggs A."/>
            <person name="Gujja S."/>
            <person name="Hansen M."/>
            <person name="Howarth C."/>
            <person name="Imamovic A."/>
            <person name="Ireland A."/>
            <person name="Larimer J."/>
            <person name="McCowan C."/>
            <person name="Murphy C."/>
            <person name="Pearson M."/>
            <person name="Poon T.W."/>
            <person name="Priest M."/>
            <person name="Roberts A."/>
            <person name="Saif S."/>
            <person name="Shea T."/>
            <person name="Sisk P."/>
            <person name="Sykes S."/>
            <person name="Wortman J."/>
            <person name="Nusbaum C."/>
            <person name="Birren B."/>
        </authorList>
    </citation>
    <scope>NUCLEOTIDE SEQUENCE [LARGE SCALE GENOMIC DNA]</scope>
    <source>
        <strain evidence="7">WRAIR2</strain>
    </source>
</reference>
<dbReference type="STRING" id="7168.A0A182NKV1"/>
<dbReference type="InterPro" id="IPR011599">
    <property type="entry name" value="PFD_alpha_archaea"/>
</dbReference>
<dbReference type="GO" id="GO:0006457">
    <property type="term" value="P:protein folding"/>
    <property type="evidence" value="ECO:0007669"/>
    <property type="project" value="InterPro"/>
</dbReference>
<dbReference type="InterPro" id="IPR000195">
    <property type="entry name" value="Rab-GAP-TBC_dom"/>
</dbReference>
<dbReference type="InterPro" id="IPR035969">
    <property type="entry name" value="Rab-GAP_TBC_sf"/>
</dbReference>
<sequence>MVVDLDLQEAEPSSVTAGHCRSGVVKLEWKNIVTIANETAVPELRQLAVRGDLRASPFRSVCWAVFLDVLATSGSDSWPHQRCTARAHYRRLKEQFVLNPHQQTTDVRDDPLSQSKQSLWNQHFCDQELCAVIKQDVVRTFPGVDFFRKPTIQELMINILFCYARQFPAMCYRQGMHEILAPLIFVIHSDQQALAHIQELHPDIDPNLLAILDPQYLEEDSYAIFAKIMSQIESFYRITDVVPTATGYFPAQTPASPVAGGGAKRKPEVEVVEQLNYIKDKILIKEDLHLHNHLLKLDIPLAIFGIRWLRLLFGREFALQDLLLLWDAIFGEGDELGLINYIVVAMLIRIRDKLIYSDYTTCLSYLMRYPTNIDIALVIRHALHMKSPKLYERPAGAMIFLSSPKRPAHLPSRMVETSQQKYSTLPAVHQRRSQVAADDHPLQSRPSVDPASGTIDGDRQRTSSLPRNSGSMRKATAVELRQAACLATKKAITESAQSDVRDPTVTDGYREDDPELLRIELQNAYNIMSVGRAKLLQYLTVLRRNIRPTNPQGELQQSLEGIEEICSLLKPRYDTVFRVPAPIDTATEANEEPHTAKKTVPGGARLVLAAELPANGSNVLRTLTPPNSLNLTRSYNYDLDCRRNSASQPSVTQYEIPEDRYSKIATKKLANRKEVEMNVFTKDFSDRHRRIDDKELPSTNPLGDQTALDFPPKESRLRSTATMAQISTTEKPQMQQIDLNTLNLQQLSQLKTQLDQELSIFQESLNTIKIARSKYSASKEALEQFKGDWNEKQILVPLTGSMYVPGTIKDSSNVIIEIGTGYYVENDLDSAKAFFKRRVEYVQEQLEKIEMMGIEKSKIRDTIREVMEKKLAQFSKELQKKRDGE</sequence>
<feature type="region of interest" description="Disordered" evidence="4">
    <location>
        <begin position="429"/>
        <end position="474"/>
    </location>
</feature>
<evidence type="ECO:0000259" key="5">
    <source>
        <dbReference type="PROSITE" id="PS50086"/>
    </source>
</evidence>
<dbReference type="GO" id="GO:0005096">
    <property type="term" value="F:GTPase activator activity"/>
    <property type="evidence" value="ECO:0007669"/>
    <property type="project" value="UniProtKB-KW"/>
</dbReference>
<dbReference type="Pfam" id="PF00566">
    <property type="entry name" value="RabGAP-TBC"/>
    <property type="match status" value="2"/>
</dbReference>
<protein>
    <recommendedName>
        <fullName evidence="5">Rab-GAP TBC domain-containing protein</fullName>
    </recommendedName>
</protein>
<evidence type="ECO:0000256" key="4">
    <source>
        <dbReference type="SAM" id="MobiDB-lite"/>
    </source>
</evidence>
<dbReference type="HAMAP" id="MF_00308">
    <property type="entry name" value="PfdA"/>
    <property type="match status" value="1"/>
</dbReference>
<dbReference type="SUPFAM" id="SSF46579">
    <property type="entry name" value="Prefoldin"/>
    <property type="match status" value="1"/>
</dbReference>
<keyword evidence="2" id="KW-0343">GTPase activation</keyword>
<dbReference type="InterPro" id="IPR009053">
    <property type="entry name" value="Prefoldin"/>
</dbReference>